<evidence type="ECO:0000313" key="11">
    <source>
        <dbReference type="Proteomes" id="UP000193920"/>
    </source>
</evidence>
<dbReference type="Gene3D" id="2.20.110.10">
    <property type="entry name" value="Histone H3 K4-specific methyltransferase SET7/9 N-terminal domain"/>
    <property type="match status" value="3"/>
</dbReference>
<protein>
    <recommendedName>
        <fullName evidence="12">MORN repeat protein</fullName>
    </recommendedName>
</protein>
<evidence type="ECO:0000256" key="8">
    <source>
        <dbReference type="ARBA" id="ARBA00023273"/>
    </source>
</evidence>
<proteinExistence type="predicted"/>
<feature type="compositionally biased region" description="Basic and acidic residues" evidence="9">
    <location>
        <begin position="57"/>
        <end position="100"/>
    </location>
</feature>
<dbReference type="STRING" id="1754190.A0A1Y2FJ75"/>
<evidence type="ECO:0000313" key="10">
    <source>
        <dbReference type="EMBL" id="ORY84011.1"/>
    </source>
</evidence>
<feature type="compositionally biased region" description="Polar residues" evidence="9">
    <location>
        <begin position="380"/>
        <end position="389"/>
    </location>
</feature>
<evidence type="ECO:0000256" key="7">
    <source>
        <dbReference type="ARBA" id="ARBA00023212"/>
    </source>
</evidence>
<dbReference type="EMBL" id="MCOG01000006">
    <property type="protein sequence ID" value="ORY84011.1"/>
    <property type="molecule type" value="Genomic_DNA"/>
</dbReference>
<feature type="region of interest" description="Disordered" evidence="9">
    <location>
        <begin position="612"/>
        <end position="643"/>
    </location>
</feature>
<gene>
    <name evidence="10" type="ORF">LY90DRAFT_499445</name>
</gene>
<feature type="compositionally biased region" description="Basic and acidic residues" evidence="9">
    <location>
        <begin position="145"/>
        <end position="160"/>
    </location>
</feature>
<dbReference type="PANTHER" id="PTHR46613:SF1">
    <property type="entry name" value="RADIAL SPOKE HEAD 10 HOMOLOG B-RELATED"/>
    <property type="match status" value="1"/>
</dbReference>
<keyword evidence="6" id="KW-0969">Cilium</keyword>
<reference evidence="10 11" key="1">
    <citation type="submission" date="2016-08" db="EMBL/GenBank/DDBJ databases">
        <title>A Parts List for Fungal Cellulosomes Revealed by Comparative Genomics.</title>
        <authorList>
            <consortium name="DOE Joint Genome Institute"/>
            <person name="Haitjema C.H."/>
            <person name="Gilmore S.P."/>
            <person name="Henske J.K."/>
            <person name="Solomon K.V."/>
            <person name="De Groot R."/>
            <person name="Kuo A."/>
            <person name="Mondo S.J."/>
            <person name="Salamov A.A."/>
            <person name="Labutti K."/>
            <person name="Zhao Z."/>
            <person name="Chiniquy J."/>
            <person name="Barry K."/>
            <person name="Brewer H.M."/>
            <person name="Purvine S.O."/>
            <person name="Wright A.T."/>
            <person name="Boxma B."/>
            <person name="Van Alen T."/>
            <person name="Hackstein J.H."/>
            <person name="Baker S.E."/>
            <person name="Grigoriev I.V."/>
            <person name="O'Malley M.A."/>
        </authorList>
    </citation>
    <scope>NUCLEOTIDE SEQUENCE [LARGE SCALE GENOMIC DNA]</scope>
    <source>
        <strain evidence="10 11">G1</strain>
    </source>
</reference>
<dbReference type="SMART" id="SM00698">
    <property type="entry name" value="MORN"/>
    <property type="match status" value="7"/>
</dbReference>
<keyword evidence="4" id="KW-0677">Repeat</keyword>
<feature type="compositionally biased region" description="Low complexity" evidence="9">
    <location>
        <begin position="111"/>
        <end position="128"/>
    </location>
</feature>
<evidence type="ECO:0000256" key="1">
    <source>
        <dbReference type="ARBA" id="ARBA00004230"/>
    </source>
</evidence>
<dbReference type="InterPro" id="IPR003409">
    <property type="entry name" value="MORN"/>
</dbReference>
<evidence type="ECO:0008006" key="12">
    <source>
        <dbReference type="Google" id="ProtNLM"/>
    </source>
</evidence>
<sequence>MNSIAVFAPLIINSFRELNENEEHIIEDITNDLKIKSIKTKIEEEEEKINEELIKLRADREKEVEKEKIKEQRELEKEREREKEREQEREQEKEKEEFKNEGNPNATDPSTTKNSNTNAGNTNNMNKKVASNNDETTTKLKRRYTKVDINDEKSNKKETNDSTLKNNNQKNSIKNNTKDTSINSINEVTSESTKVNNNEATNKLLSLNKNYKSKIDLELIKENDSSKTEVNNASVSENNEEEEEEEEEEDILLNIKNLDQRIQECEESLKILLKKKKRVGRIKKLSYNDYMFVDPLQFPKSIITVERPSNDNNCPTEIKKQKSFDLKSNDFSDSDEYENEIIPNSTNNIHNDEETKNDDDSKSDSSIPDSSLPYLIPLKESNTSLNDIQNSEEEDTEKDKLNKVTEDNDYIEANDDCNELFLMGYPRLHDYSHKHLFQNQRYRDKQRYFKILKEKHDRNAKSSSHQKFIQTQNRTNIKLKKRYSFQKKNNEDEEKSYRNYHPLLRKFQLQQMNAKALYQQELDKMNDLSDSLNSSVNSLYREEINELSKSMVPVSPSRHKQKYTLPSKESYKIDNFEKDTSNKNKSKVFYDEHNNYNGKEHITNTEIEDEEEEYSSSKELEKQHFSSDSSNYYRRKTAKKRRRKMRLPIEKRVHRLLNKCTSLKKINIKSPLSKLHQHIISICKNNNETEEDKLLNNIECFKIMQTKKNQNLLIQIRLRQLGVGINYKQYLAYKKTKDEHKKYDLKDLEIIQFKEYRNCIKKFIKEQESKVKSPQVVQNMISSKAGEIEQNSESSENGKHATTEDDGEDNDEEYLEMERPEVRAARCQLFKKIPYQEGSGYIELFNGNKYWGEFENNLMSGIGRYEWNNGLVYVGEFKNNYINGVGKYIWKNSNIYVGNVDHFIRNGYGEYINNENKKNYIGEWKNGKLNGYGILKYDLEGKSYYEGEWVDDKKNGKGKMVYASGNVYVGDWKNDLKDGFGKMEFKDRNEEYVGFWKDNLPNGKGIYTWNKDAPLNYQYPYHNQYEGDWDNGKRWGYGIFKYSSGAIYDGEWFDNMK</sequence>
<dbReference type="PANTHER" id="PTHR46613">
    <property type="entry name" value="RADIAL SPOKE HEAD 10 HOMOLOG B-RELATED"/>
    <property type="match status" value="1"/>
</dbReference>
<feature type="compositionally biased region" description="Acidic residues" evidence="9">
    <location>
        <begin position="238"/>
        <end position="247"/>
    </location>
</feature>
<dbReference type="Proteomes" id="UP000193920">
    <property type="component" value="Unassembled WGS sequence"/>
</dbReference>
<organism evidence="10 11">
    <name type="scientific">Neocallimastix californiae</name>
    <dbReference type="NCBI Taxonomy" id="1754190"/>
    <lineage>
        <taxon>Eukaryota</taxon>
        <taxon>Fungi</taxon>
        <taxon>Fungi incertae sedis</taxon>
        <taxon>Chytridiomycota</taxon>
        <taxon>Chytridiomycota incertae sedis</taxon>
        <taxon>Neocallimastigomycetes</taxon>
        <taxon>Neocallimastigales</taxon>
        <taxon>Neocallimastigaceae</taxon>
        <taxon>Neocallimastix</taxon>
    </lineage>
</organism>
<feature type="region of interest" description="Disordered" evidence="9">
    <location>
        <begin position="224"/>
        <end position="247"/>
    </location>
</feature>
<evidence type="ECO:0000256" key="2">
    <source>
        <dbReference type="ARBA" id="ARBA00004430"/>
    </source>
</evidence>
<feature type="compositionally biased region" description="Basic and acidic residues" evidence="9">
    <location>
        <begin position="317"/>
        <end position="330"/>
    </location>
</feature>
<keyword evidence="7" id="KW-0206">Cytoskeleton</keyword>
<evidence type="ECO:0000256" key="5">
    <source>
        <dbReference type="ARBA" id="ARBA00022846"/>
    </source>
</evidence>
<evidence type="ECO:0000256" key="6">
    <source>
        <dbReference type="ARBA" id="ARBA00023069"/>
    </source>
</evidence>
<feature type="region of interest" description="Disordered" evidence="9">
    <location>
        <begin position="57"/>
        <end position="183"/>
    </location>
</feature>
<feature type="compositionally biased region" description="Basic residues" evidence="9">
    <location>
        <begin position="633"/>
        <end position="643"/>
    </location>
</feature>
<evidence type="ECO:0000256" key="4">
    <source>
        <dbReference type="ARBA" id="ARBA00022737"/>
    </source>
</evidence>
<name>A0A1Y2FJ75_9FUNG</name>
<dbReference type="Pfam" id="PF02493">
    <property type="entry name" value="MORN"/>
    <property type="match status" value="7"/>
</dbReference>
<dbReference type="SUPFAM" id="SSF82185">
    <property type="entry name" value="Histone H3 K4-specific methyltransferase SET7/9 N-terminal domain"/>
    <property type="match status" value="2"/>
</dbReference>
<dbReference type="OrthoDB" id="294378at2759"/>
<keyword evidence="8" id="KW-0966">Cell projection</keyword>
<feature type="compositionally biased region" description="Basic and acidic residues" evidence="9">
    <location>
        <begin position="615"/>
        <end position="625"/>
    </location>
</feature>
<dbReference type="AlphaFoldDB" id="A0A1Y2FJ75"/>
<evidence type="ECO:0000256" key="9">
    <source>
        <dbReference type="SAM" id="MobiDB-lite"/>
    </source>
</evidence>
<dbReference type="GO" id="GO:0005930">
    <property type="term" value="C:axoneme"/>
    <property type="evidence" value="ECO:0007669"/>
    <property type="project" value="UniProtKB-SubCell"/>
</dbReference>
<feature type="compositionally biased region" description="Low complexity" evidence="9">
    <location>
        <begin position="165"/>
        <end position="175"/>
    </location>
</feature>
<keyword evidence="5" id="KW-0282">Flagellum</keyword>
<comment type="subcellular location">
    <subcellularLocation>
        <location evidence="1">Cell projection</location>
        <location evidence="1">Cilium</location>
        <location evidence="1">Flagellum</location>
    </subcellularLocation>
    <subcellularLocation>
        <location evidence="2">Cytoplasm</location>
        <location evidence="2">Cytoskeleton</location>
        <location evidence="2">Cilium axoneme</location>
    </subcellularLocation>
</comment>
<accession>A0A1Y2FJ75</accession>
<dbReference type="GO" id="GO:0031514">
    <property type="term" value="C:motile cilium"/>
    <property type="evidence" value="ECO:0007669"/>
    <property type="project" value="UniProtKB-SubCell"/>
</dbReference>
<feature type="region of interest" description="Disordered" evidence="9">
    <location>
        <begin position="786"/>
        <end position="812"/>
    </location>
</feature>
<comment type="caution">
    <text evidence="10">The sequence shown here is derived from an EMBL/GenBank/DDBJ whole genome shotgun (WGS) entry which is preliminary data.</text>
</comment>
<feature type="region of interest" description="Disordered" evidence="9">
    <location>
        <begin position="306"/>
        <end position="407"/>
    </location>
</feature>
<feature type="compositionally biased region" description="Basic and acidic residues" evidence="9">
    <location>
        <begin position="397"/>
        <end position="406"/>
    </location>
</feature>
<evidence type="ECO:0000256" key="3">
    <source>
        <dbReference type="ARBA" id="ARBA00022490"/>
    </source>
</evidence>
<feature type="compositionally biased region" description="Basic and acidic residues" evidence="9">
    <location>
        <begin position="350"/>
        <end position="363"/>
    </location>
</feature>
<keyword evidence="3" id="KW-0963">Cytoplasm</keyword>
<keyword evidence="11" id="KW-1185">Reference proteome</keyword>